<sequence>MKFFRISVVPMIGAALALGACDAAAPVHRPDPARGHALYDAHCASCHGADLTGQPDWRRRKADGRLPAPPHDASGHTWHHPMDMLFAMTRNGLVPPLAPAGYQTDMPAFAGTLSDDEIRDVLAYIESTWPESIRAERAKRFGASGR</sequence>
<evidence type="ECO:0000256" key="4">
    <source>
        <dbReference type="ARBA" id="ARBA00022982"/>
    </source>
</evidence>
<dbReference type="RefSeq" id="WP_173764000.1">
    <property type="nucleotide sequence ID" value="NZ_CP048836.1"/>
</dbReference>
<dbReference type="GO" id="GO:0009055">
    <property type="term" value="F:electron transfer activity"/>
    <property type="evidence" value="ECO:0007669"/>
    <property type="project" value="InterPro"/>
</dbReference>
<evidence type="ECO:0000313" key="9">
    <source>
        <dbReference type="EMBL" id="QID16832.1"/>
    </source>
</evidence>
<keyword evidence="7" id="KW-0732">Signal</keyword>
<dbReference type="GO" id="GO:0005506">
    <property type="term" value="F:iron ion binding"/>
    <property type="evidence" value="ECO:0007669"/>
    <property type="project" value="InterPro"/>
</dbReference>
<keyword evidence="3 6" id="KW-0479">Metal-binding</keyword>
<dbReference type="InterPro" id="IPR009056">
    <property type="entry name" value="Cyt_c-like_dom"/>
</dbReference>
<dbReference type="PANTHER" id="PTHR35008">
    <property type="entry name" value="BLL4482 PROTEIN-RELATED"/>
    <property type="match status" value="1"/>
</dbReference>
<dbReference type="AlphaFoldDB" id="A0A6C1AZQ1"/>
<dbReference type="SUPFAM" id="SSF46626">
    <property type="entry name" value="Cytochrome c"/>
    <property type="match status" value="1"/>
</dbReference>
<dbReference type="InterPro" id="IPR008168">
    <property type="entry name" value="Cyt_C_IC"/>
</dbReference>
<dbReference type="Proteomes" id="UP000501991">
    <property type="component" value="Chromosome"/>
</dbReference>
<evidence type="ECO:0000313" key="10">
    <source>
        <dbReference type="Proteomes" id="UP000501991"/>
    </source>
</evidence>
<evidence type="ECO:0000256" key="6">
    <source>
        <dbReference type="PROSITE-ProRule" id="PRU00433"/>
    </source>
</evidence>
<dbReference type="InterPro" id="IPR051459">
    <property type="entry name" value="Cytochrome_c-type_DH"/>
</dbReference>
<organism evidence="9 10">
    <name type="scientific">Nitrogeniibacter mangrovi</name>
    <dbReference type="NCBI Taxonomy" id="2016596"/>
    <lineage>
        <taxon>Bacteria</taxon>
        <taxon>Pseudomonadati</taxon>
        <taxon>Pseudomonadota</taxon>
        <taxon>Betaproteobacteria</taxon>
        <taxon>Rhodocyclales</taxon>
        <taxon>Zoogloeaceae</taxon>
        <taxon>Nitrogeniibacter</taxon>
    </lineage>
</organism>
<evidence type="ECO:0000256" key="2">
    <source>
        <dbReference type="ARBA" id="ARBA00022617"/>
    </source>
</evidence>
<feature type="chain" id="PRO_5025463560" evidence="7">
    <location>
        <begin position="26"/>
        <end position="146"/>
    </location>
</feature>
<dbReference type="KEGG" id="azq:G3580_03780"/>
<evidence type="ECO:0000256" key="3">
    <source>
        <dbReference type="ARBA" id="ARBA00022723"/>
    </source>
</evidence>
<accession>A0A6C1AZQ1</accession>
<dbReference type="PRINTS" id="PR00605">
    <property type="entry name" value="CYTCHROMECIC"/>
</dbReference>
<dbReference type="InterPro" id="IPR036909">
    <property type="entry name" value="Cyt_c-like_dom_sf"/>
</dbReference>
<dbReference type="EMBL" id="CP048836">
    <property type="protein sequence ID" value="QID16832.1"/>
    <property type="molecule type" value="Genomic_DNA"/>
</dbReference>
<keyword evidence="10" id="KW-1185">Reference proteome</keyword>
<feature type="signal peptide" evidence="7">
    <location>
        <begin position="1"/>
        <end position="25"/>
    </location>
</feature>
<name>A0A6C1AZQ1_9RHOO</name>
<dbReference type="GO" id="GO:0020037">
    <property type="term" value="F:heme binding"/>
    <property type="evidence" value="ECO:0007669"/>
    <property type="project" value="InterPro"/>
</dbReference>
<reference evidence="9 10" key="1">
    <citation type="submission" date="2020-02" db="EMBL/GenBank/DDBJ databases">
        <title>Nitrogenibacter mangrovi gen. nov., sp. nov. isolated from mangrove sediment, a denitrifying betaproteobacterium.</title>
        <authorList>
            <person name="Liao H."/>
            <person name="Tian Y."/>
        </authorList>
    </citation>
    <scope>NUCLEOTIDE SEQUENCE [LARGE SCALE GENOMIC DNA]</scope>
    <source>
        <strain evidence="9 10">M9-3-2</strain>
    </source>
</reference>
<dbReference type="PANTHER" id="PTHR35008:SF4">
    <property type="entry name" value="BLL4482 PROTEIN"/>
    <property type="match status" value="1"/>
</dbReference>
<dbReference type="Gene3D" id="1.10.760.10">
    <property type="entry name" value="Cytochrome c-like domain"/>
    <property type="match status" value="1"/>
</dbReference>
<keyword evidence="5 6" id="KW-0408">Iron</keyword>
<dbReference type="Pfam" id="PF00034">
    <property type="entry name" value="Cytochrom_C"/>
    <property type="match status" value="1"/>
</dbReference>
<protein>
    <submittedName>
        <fullName evidence="9">Cytochrome c</fullName>
    </submittedName>
</protein>
<evidence type="ECO:0000256" key="7">
    <source>
        <dbReference type="SAM" id="SignalP"/>
    </source>
</evidence>
<evidence type="ECO:0000256" key="1">
    <source>
        <dbReference type="ARBA" id="ARBA00022448"/>
    </source>
</evidence>
<gene>
    <name evidence="9" type="ORF">G3580_03780</name>
</gene>
<evidence type="ECO:0000256" key="5">
    <source>
        <dbReference type="ARBA" id="ARBA00023004"/>
    </source>
</evidence>
<keyword evidence="2 6" id="KW-0349">Heme</keyword>
<proteinExistence type="predicted"/>
<dbReference type="PROSITE" id="PS51257">
    <property type="entry name" value="PROKAR_LIPOPROTEIN"/>
    <property type="match status" value="1"/>
</dbReference>
<keyword evidence="4" id="KW-0249">Electron transport</keyword>
<dbReference type="PROSITE" id="PS51007">
    <property type="entry name" value="CYTC"/>
    <property type="match status" value="1"/>
</dbReference>
<evidence type="ECO:0000259" key="8">
    <source>
        <dbReference type="PROSITE" id="PS51007"/>
    </source>
</evidence>
<keyword evidence="1" id="KW-0813">Transport</keyword>
<feature type="domain" description="Cytochrome c" evidence="8">
    <location>
        <begin position="30"/>
        <end position="129"/>
    </location>
</feature>